<feature type="compositionally biased region" description="Basic residues" evidence="7">
    <location>
        <begin position="23"/>
        <end position="37"/>
    </location>
</feature>
<evidence type="ECO:0000313" key="10">
    <source>
        <dbReference type="Proteomes" id="UP000190831"/>
    </source>
</evidence>
<dbReference type="SMART" id="SM00568">
    <property type="entry name" value="GRAM"/>
    <property type="match status" value="1"/>
</dbReference>
<dbReference type="InterPro" id="IPR004182">
    <property type="entry name" value="GRAM"/>
</dbReference>
<evidence type="ECO:0000256" key="1">
    <source>
        <dbReference type="ARBA" id="ARBA00004586"/>
    </source>
</evidence>
<evidence type="ECO:0000256" key="2">
    <source>
        <dbReference type="ARBA" id="ARBA00006582"/>
    </source>
</evidence>
<feature type="compositionally biased region" description="Basic and acidic residues" evidence="7">
    <location>
        <begin position="659"/>
        <end position="670"/>
    </location>
</feature>
<dbReference type="Proteomes" id="UP000190831">
    <property type="component" value="Chromosome D"/>
</dbReference>
<comment type="subcellular location">
    <subcellularLocation>
        <location evidence="6">Endomembrane system</location>
        <topology evidence="6">Single-pass membrane protein</topology>
    </subcellularLocation>
    <subcellularLocation>
        <location evidence="1">Endoplasmic reticulum membrane</location>
    </subcellularLocation>
</comment>
<feature type="compositionally biased region" description="Basic residues" evidence="7">
    <location>
        <begin position="436"/>
        <end position="447"/>
    </location>
</feature>
<dbReference type="GO" id="GO:0005789">
    <property type="term" value="C:endoplasmic reticulum membrane"/>
    <property type="evidence" value="ECO:0007669"/>
    <property type="project" value="UniProtKB-SubCell"/>
</dbReference>
<evidence type="ECO:0000256" key="3">
    <source>
        <dbReference type="ARBA" id="ARBA00022692"/>
    </source>
</evidence>
<feature type="compositionally biased region" description="Polar residues" evidence="7">
    <location>
        <begin position="384"/>
        <end position="396"/>
    </location>
</feature>
<dbReference type="GO" id="GO:0032541">
    <property type="term" value="C:cortical endoplasmic reticulum"/>
    <property type="evidence" value="ECO:0007669"/>
    <property type="project" value="TreeGrafter"/>
</dbReference>
<dbReference type="PROSITE" id="PS51778">
    <property type="entry name" value="VAST"/>
    <property type="match status" value="2"/>
</dbReference>
<evidence type="ECO:0000256" key="6">
    <source>
        <dbReference type="ARBA" id="ARBA00037847"/>
    </source>
</evidence>
<dbReference type="PANTHER" id="PTHR23319">
    <property type="entry name" value="GRAM DOMAIN CONTAINING 1B, ISOFORM E"/>
    <property type="match status" value="1"/>
</dbReference>
<evidence type="ECO:0000313" key="9">
    <source>
        <dbReference type="EMBL" id="SCW01198.1"/>
    </source>
</evidence>
<feature type="region of interest" description="Disordered" evidence="7">
    <location>
        <begin position="641"/>
        <end position="739"/>
    </location>
</feature>
<dbReference type="GO" id="GO:0140268">
    <property type="term" value="C:endoplasmic reticulum-plasma membrane contact site"/>
    <property type="evidence" value="ECO:0007669"/>
    <property type="project" value="TreeGrafter"/>
</dbReference>
<dbReference type="GO" id="GO:0032366">
    <property type="term" value="P:intracellular sterol transport"/>
    <property type="evidence" value="ECO:0007669"/>
    <property type="project" value="TreeGrafter"/>
</dbReference>
<dbReference type="Gene3D" id="2.30.29.30">
    <property type="entry name" value="Pleckstrin-homology domain (PH domain)/Phosphotyrosine-binding domain (PTB)"/>
    <property type="match status" value="1"/>
</dbReference>
<keyword evidence="3" id="KW-0812">Transmembrane</keyword>
<dbReference type="GO" id="GO:0005739">
    <property type="term" value="C:mitochondrion"/>
    <property type="evidence" value="ECO:0007669"/>
    <property type="project" value="TreeGrafter"/>
</dbReference>
<dbReference type="InterPro" id="IPR051482">
    <property type="entry name" value="Cholesterol_transport"/>
</dbReference>
<feature type="region of interest" description="Disordered" evidence="7">
    <location>
        <begin position="258"/>
        <end position="299"/>
    </location>
</feature>
<sequence length="1304" mass="144309">MNHKSKKSKLRSFSEASKLHFLLGKRKSSTAQKKRKISLPLESAGRHAVARRSIRGRSSSNLTLEKSPKSPSISLPDIVSVKMSRQQSPSSQKKSSRIPKVILGSSNGSLNVPTDYEPLNSNLGGTEEHEHEDNQNTKDSNSLTNTYSRRNILTGGRSVNTSGNANESRNTTDSQQDENKENSGMFSSLISAAHNAASHLMRKSSQKDPQEPTNDINDEEQENTVMYKPLPIEHNPSFLQHLDFLLSTGPMPAPDLISPRSSTVSERSNHLSLDPRSSALPSETPSIVINPAESENELSRQATETMSLAEKVKFQPLKGESHIATFGKGNLTLDALGMKEDNEQPLEQGSTSSGPSGRPEFYALNRKRGKTVSVSEMKSDLKQRSSSTDTNLSLSPVRTDPAGDKGIIDGESISPKSGAVPASNNTIVGDGGDNRSRKRSNTKKFMSRRSFSPSTALKIIPSAGLRNSFHRMRSYSTGDDIYVETSSLSSDEAVSSNYQEDGKKRLLKLRNVSYAAEKKNNEFHTIFKEAGISPEEKLLTDFSCALSRDILLQGRMFISEKHICFNSSILGWVTTVVIPFREIVQIEKKSTAGIFPNGIVFQTLHTKYIFASFMSRDSTFDYITSIWNQIILGVDSQRVHDDISDSTDSVNENENENENDNHDTDAETRSRVISQGYSSDEYSDDEVSSDSDMTTSDRSDSGQSSYGTETTASTSIQENSSPSTVSTIGPSKHAPTTTNFLKNNNDRVIADTVFEAPLGKIVNILYGDNVSFLRQILEAQKNYDISEIPPILASKERQYTYTKPISGAIGPSKTSCHITETLAHYDLSEYVKAIQISKTPDVPSGSSFYVKTSFFLSWAPNDATKLTVLASVEWTGKSWVKAAVEKGSFDGITSSTKILIDEVNRFLKESSTKSKEESEKIGSDKDESLNLPTTGPSTHAPTQPDYVSEDGDVIISEALSFPIPLGTTFEVLFGSDTTYCQRIIEKQGNYDLSDIPKFNNNRREYEYTKPLNGPVGPKKTKCLIEERIECKDFNTYVMVRQITKTPDVPSGSSFAVHTKFYLSWGPNNTTKMMIVTNVVWTAKSWIKSAVEKGSIDGQKTSIAVLEKELQDIIIRAGTKKKNGKKRLKIKIKKPKASKKKQLPTETPTSERSGFIGDLMDLFFSSQKNIPQNVVLIVLGILLVSIFSKFVHRGHQPSFELVKPGQIVIDGNSYNYAPSLGTLYEVYEQEIRSGKKGRRTNNVVTTAESGIWNWIQDRGDTLQRVSSSEFHGPHLSTHERQDLEETIRVAEIQLNELKAQLSNCS</sequence>
<feature type="compositionally biased region" description="Low complexity" evidence="7">
    <location>
        <begin position="84"/>
        <end position="93"/>
    </location>
</feature>
<dbReference type="GO" id="GO:0120015">
    <property type="term" value="F:sterol transfer activity"/>
    <property type="evidence" value="ECO:0007669"/>
    <property type="project" value="TreeGrafter"/>
</dbReference>
<feature type="compositionally biased region" description="Basic and acidic residues" evidence="7">
    <location>
        <begin position="911"/>
        <end position="928"/>
    </location>
</feature>
<dbReference type="GO" id="GO:0032934">
    <property type="term" value="F:sterol binding"/>
    <property type="evidence" value="ECO:0007669"/>
    <property type="project" value="TreeGrafter"/>
</dbReference>
<dbReference type="OrthoDB" id="2162691at2759"/>
<gene>
    <name evidence="9" type="ORF">LAFE_0D07250G</name>
</gene>
<feature type="compositionally biased region" description="Basic and acidic residues" evidence="7">
    <location>
        <begin position="126"/>
        <end position="136"/>
    </location>
</feature>
<keyword evidence="4" id="KW-1133">Transmembrane helix</keyword>
<keyword evidence="5" id="KW-0472">Membrane</keyword>
<feature type="compositionally biased region" description="Polar residues" evidence="7">
    <location>
        <begin position="137"/>
        <end position="174"/>
    </location>
</feature>
<name>A0A1G4MBB8_LACFM</name>
<dbReference type="Pfam" id="PF02893">
    <property type="entry name" value="GRAM"/>
    <property type="match status" value="1"/>
</dbReference>
<evidence type="ECO:0000256" key="4">
    <source>
        <dbReference type="ARBA" id="ARBA00022989"/>
    </source>
</evidence>
<feature type="domain" description="VASt" evidence="8">
    <location>
        <begin position="745"/>
        <end position="911"/>
    </location>
</feature>
<dbReference type="OMA" id="YIMVRQI"/>
<feature type="compositionally biased region" description="Polar residues" evidence="7">
    <location>
        <begin position="56"/>
        <end position="73"/>
    </location>
</feature>
<evidence type="ECO:0000259" key="8">
    <source>
        <dbReference type="PROSITE" id="PS51778"/>
    </source>
</evidence>
<organism evidence="9 10">
    <name type="scientific">Lachancea fermentati</name>
    <name type="common">Zygosaccharomyces fermentati</name>
    <dbReference type="NCBI Taxonomy" id="4955"/>
    <lineage>
        <taxon>Eukaryota</taxon>
        <taxon>Fungi</taxon>
        <taxon>Dikarya</taxon>
        <taxon>Ascomycota</taxon>
        <taxon>Saccharomycotina</taxon>
        <taxon>Saccharomycetes</taxon>
        <taxon>Saccharomycetales</taxon>
        <taxon>Saccharomycetaceae</taxon>
        <taxon>Lachancea</taxon>
    </lineage>
</organism>
<feature type="compositionally biased region" description="Polar residues" evidence="7">
    <location>
        <begin position="345"/>
        <end position="355"/>
    </location>
</feature>
<feature type="domain" description="VASt" evidence="8">
    <location>
        <begin position="950"/>
        <end position="1117"/>
    </location>
</feature>
<comment type="similarity">
    <text evidence="2">Belongs to the YSP2 family.</text>
</comment>
<reference evidence="9 10" key="1">
    <citation type="submission" date="2016-03" db="EMBL/GenBank/DDBJ databases">
        <authorList>
            <person name="Devillers H."/>
        </authorList>
    </citation>
    <scope>NUCLEOTIDE SEQUENCE [LARGE SCALE GENOMIC DNA]</scope>
    <source>
        <strain evidence="9">CBS 6772</strain>
    </source>
</reference>
<feature type="region of interest" description="Disordered" evidence="7">
    <location>
        <begin position="911"/>
        <end position="947"/>
    </location>
</feature>
<feature type="compositionally biased region" description="Polar residues" evidence="7">
    <location>
        <begin position="702"/>
        <end position="739"/>
    </location>
</feature>
<dbReference type="EMBL" id="LT598492">
    <property type="protein sequence ID" value="SCW01198.1"/>
    <property type="molecule type" value="Genomic_DNA"/>
</dbReference>
<dbReference type="CDD" id="cd13220">
    <property type="entry name" value="PH-GRAM_GRAMDC"/>
    <property type="match status" value="1"/>
</dbReference>
<keyword evidence="10" id="KW-1185">Reference proteome</keyword>
<evidence type="ECO:0000256" key="5">
    <source>
        <dbReference type="ARBA" id="ARBA00023136"/>
    </source>
</evidence>
<dbReference type="InterPro" id="IPR031968">
    <property type="entry name" value="VASt"/>
</dbReference>
<dbReference type="GO" id="GO:0005886">
    <property type="term" value="C:plasma membrane"/>
    <property type="evidence" value="ECO:0007669"/>
    <property type="project" value="TreeGrafter"/>
</dbReference>
<proteinExistence type="inferred from homology"/>
<feature type="region of interest" description="Disordered" evidence="7">
    <location>
        <begin position="21"/>
        <end position="181"/>
    </location>
</feature>
<dbReference type="PANTHER" id="PTHR23319:SF4">
    <property type="entry name" value="GRAM DOMAIN CONTAINING 1B, ISOFORM E"/>
    <property type="match status" value="1"/>
</dbReference>
<feature type="region of interest" description="Disordered" evidence="7">
    <location>
        <begin position="342"/>
        <end position="447"/>
    </location>
</feature>
<feature type="compositionally biased region" description="Polar residues" evidence="7">
    <location>
        <begin position="930"/>
        <end position="941"/>
    </location>
</feature>
<dbReference type="Pfam" id="PF16016">
    <property type="entry name" value="VASt"/>
    <property type="match status" value="2"/>
</dbReference>
<evidence type="ECO:0000256" key="7">
    <source>
        <dbReference type="SAM" id="MobiDB-lite"/>
    </source>
</evidence>
<feature type="region of interest" description="Disordered" evidence="7">
    <location>
        <begin position="196"/>
        <end position="220"/>
    </location>
</feature>
<protein>
    <submittedName>
        <fullName evidence="9">LAFE_0D07250g1_1</fullName>
    </submittedName>
</protein>
<dbReference type="InterPro" id="IPR011993">
    <property type="entry name" value="PH-like_dom_sf"/>
</dbReference>
<accession>A0A1G4MBB8</accession>